<dbReference type="SMART" id="SM00042">
    <property type="entry name" value="CUB"/>
    <property type="match status" value="2"/>
</dbReference>
<keyword evidence="5" id="KW-1185">Reference proteome</keyword>
<evidence type="ECO:0000313" key="5">
    <source>
        <dbReference type="Proteomes" id="UP000824219"/>
    </source>
</evidence>
<feature type="domain" description="CUB" evidence="3">
    <location>
        <begin position="1"/>
        <end position="102"/>
    </location>
</feature>
<dbReference type="Pfam" id="PF00431">
    <property type="entry name" value="CUB"/>
    <property type="match status" value="2"/>
</dbReference>
<dbReference type="GO" id="GO:0031638">
    <property type="term" value="P:zymogen activation"/>
    <property type="evidence" value="ECO:0007669"/>
    <property type="project" value="TreeGrafter"/>
</dbReference>
<evidence type="ECO:0000259" key="3">
    <source>
        <dbReference type="PROSITE" id="PS01180"/>
    </source>
</evidence>
<dbReference type="Gene3D" id="2.60.120.290">
    <property type="entry name" value="Spermadhesin, CUB domain"/>
    <property type="match status" value="2"/>
</dbReference>
<dbReference type="EMBL" id="JAHKSW010000001">
    <property type="protein sequence ID" value="KAG7335476.1"/>
    <property type="molecule type" value="Genomic_DNA"/>
</dbReference>
<dbReference type="SUPFAM" id="SSF49854">
    <property type="entry name" value="Spermadhesin, CUB domain"/>
    <property type="match status" value="2"/>
</dbReference>
<dbReference type="CDD" id="cd00041">
    <property type="entry name" value="CUB"/>
    <property type="match status" value="2"/>
</dbReference>
<gene>
    <name evidence="4" type="ORF">KOW79_000169</name>
</gene>
<dbReference type="InterPro" id="IPR035914">
    <property type="entry name" value="Sperma_CUB_dom_sf"/>
</dbReference>
<evidence type="ECO:0000256" key="1">
    <source>
        <dbReference type="ARBA" id="ARBA00023157"/>
    </source>
</evidence>
<protein>
    <recommendedName>
        <fullName evidence="3">CUB domain-containing protein</fullName>
    </recommendedName>
</protein>
<dbReference type="GO" id="GO:0004252">
    <property type="term" value="F:serine-type endopeptidase activity"/>
    <property type="evidence" value="ECO:0007669"/>
    <property type="project" value="TreeGrafter"/>
</dbReference>
<evidence type="ECO:0000313" key="4">
    <source>
        <dbReference type="EMBL" id="KAG7335476.1"/>
    </source>
</evidence>
<feature type="domain" description="CUB" evidence="3">
    <location>
        <begin position="108"/>
        <end position="228"/>
    </location>
</feature>
<dbReference type="PANTHER" id="PTHR24255:SF29">
    <property type="entry name" value="COMPLEMENT COMPONENT 1, S SUBCOMPONENT"/>
    <property type="match status" value="1"/>
</dbReference>
<keyword evidence="1" id="KW-1015">Disulfide bond</keyword>
<dbReference type="InterPro" id="IPR000859">
    <property type="entry name" value="CUB_dom"/>
</dbReference>
<dbReference type="PANTHER" id="PTHR24255">
    <property type="entry name" value="COMPLEMENT COMPONENT 1, S SUBCOMPONENT-RELATED"/>
    <property type="match status" value="1"/>
</dbReference>
<reference evidence="4 5" key="1">
    <citation type="submission" date="2021-06" db="EMBL/GenBank/DDBJ databases">
        <title>Chromosome-level genome assembly of the red-tail catfish (Hemibagrus wyckioides).</title>
        <authorList>
            <person name="Shao F."/>
        </authorList>
    </citation>
    <scope>NUCLEOTIDE SEQUENCE [LARGE SCALE GENOMIC DNA]</scope>
    <source>
        <strain evidence="4">EC202008001</strain>
        <tissue evidence="4">Blood</tissue>
    </source>
</reference>
<evidence type="ECO:0000256" key="2">
    <source>
        <dbReference type="PROSITE-ProRule" id="PRU00059"/>
    </source>
</evidence>
<comment type="caution">
    <text evidence="2">Lacks conserved residue(s) required for the propagation of feature annotation.</text>
</comment>
<proteinExistence type="predicted"/>
<sequence>MGQSAQVRLIHSPGFLHGYGPKESVTWIRCAPSGHVLVLMLLHLDLEESFNCENDFLKISESGSQLAKLCGRKTLEELQSVNHTFRSSTGSCLSITFRSDNSTTETHTGFKLFYTAQVDCTEQHHGTGLLTSPGTPGPYFENTRCSFRLSVDKGFQLRLRFIGVFDVESRDGKCIDFVKVKTPTKTFGPFCGKDKPADILTNSRHAEVIFHSDLEGTNQAFILEYKPKGRISTTLITGLFTDTLNV</sequence>
<dbReference type="Proteomes" id="UP000824219">
    <property type="component" value="Linkage Group LG01"/>
</dbReference>
<comment type="caution">
    <text evidence="4">The sequence shown here is derived from an EMBL/GenBank/DDBJ whole genome shotgun (WGS) entry which is preliminary data.</text>
</comment>
<organism evidence="4 5">
    <name type="scientific">Hemibagrus wyckioides</name>
    <dbReference type="NCBI Taxonomy" id="337641"/>
    <lineage>
        <taxon>Eukaryota</taxon>
        <taxon>Metazoa</taxon>
        <taxon>Chordata</taxon>
        <taxon>Craniata</taxon>
        <taxon>Vertebrata</taxon>
        <taxon>Euteleostomi</taxon>
        <taxon>Actinopterygii</taxon>
        <taxon>Neopterygii</taxon>
        <taxon>Teleostei</taxon>
        <taxon>Ostariophysi</taxon>
        <taxon>Siluriformes</taxon>
        <taxon>Bagridae</taxon>
        <taxon>Hemibagrus</taxon>
    </lineage>
</organism>
<dbReference type="OrthoDB" id="9985152at2759"/>
<accession>A0A9D3P7H9</accession>
<dbReference type="PROSITE" id="PS01180">
    <property type="entry name" value="CUB"/>
    <property type="match status" value="2"/>
</dbReference>
<dbReference type="GO" id="GO:0072562">
    <property type="term" value="C:blood microparticle"/>
    <property type="evidence" value="ECO:0007669"/>
    <property type="project" value="TreeGrafter"/>
</dbReference>
<name>A0A9D3P7H9_9TELE</name>
<dbReference type="AlphaFoldDB" id="A0A9D3P7H9"/>